<feature type="region of interest" description="Disordered" evidence="1">
    <location>
        <begin position="1"/>
        <end position="138"/>
    </location>
</feature>
<dbReference type="AlphaFoldDB" id="A0A6J4VAW8"/>
<feature type="region of interest" description="Disordered" evidence="1">
    <location>
        <begin position="150"/>
        <end position="341"/>
    </location>
</feature>
<dbReference type="EMBL" id="CADCWN010000175">
    <property type="protein sequence ID" value="CAA9574076.1"/>
    <property type="molecule type" value="Genomic_DNA"/>
</dbReference>
<keyword evidence="2" id="KW-0560">Oxidoreductase</keyword>
<sequence>GREQERQALRRGHHRLGAVGLDGGGLRLARQPENLTDHRVVGRGHTGRPADADDRGRELPRLRERGHGAGVDGADARAGSPLRHGTGRGRRDARRFLPAPADRLRRRGRLRGGVPRQGDDRRHRGVGPLVGTRVRGAPARSRRLVVRHLRRGVLPGQGDRGRRWRRHGDGGGDLSDAARLQGDDHPPPRSAPRLAHYAGARSQESEDCLGLGQRDRRDRRRQECQRRAATRRADRRGVGVAGGGRLRGDRPPPEHRDLQGPARHGRERLPDRQGTHRLQYPRRLHRGRRARSPLPPGDHRCGRGLHGGARRAGVHHRRDLDRLGDRRAEPGGGASGRGRRL</sequence>
<feature type="non-terminal residue" evidence="2">
    <location>
        <position position="1"/>
    </location>
</feature>
<feature type="compositionally biased region" description="Gly residues" evidence="1">
    <location>
        <begin position="330"/>
        <end position="341"/>
    </location>
</feature>
<feature type="non-terminal residue" evidence="2">
    <location>
        <position position="341"/>
    </location>
</feature>
<name>A0A6J4VAW8_9BACT</name>
<dbReference type="EC" id="1.8.1.9" evidence="2"/>
<feature type="compositionally biased region" description="Basic and acidic residues" evidence="1">
    <location>
        <begin position="48"/>
        <end position="67"/>
    </location>
</feature>
<gene>
    <name evidence="2" type="ORF">AVDCRST_MAG18-2335</name>
</gene>
<accession>A0A6J4VAW8</accession>
<feature type="compositionally biased region" description="Basic residues" evidence="1">
    <location>
        <begin position="308"/>
        <end position="317"/>
    </location>
</feature>
<dbReference type="GO" id="GO:0004791">
    <property type="term" value="F:thioredoxin-disulfide reductase (NADPH) activity"/>
    <property type="evidence" value="ECO:0007669"/>
    <property type="project" value="UniProtKB-EC"/>
</dbReference>
<feature type="compositionally biased region" description="Basic and acidic residues" evidence="1">
    <location>
        <begin position="318"/>
        <end position="329"/>
    </location>
</feature>
<feature type="compositionally biased region" description="Basic and acidic residues" evidence="1">
    <location>
        <begin position="246"/>
        <end position="258"/>
    </location>
</feature>
<feature type="compositionally biased region" description="Basic and acidic residues" evidence="1">
    <location>
        <begin position="213"/>
        <end position="237"/>
    </location>
</feature>
<evidence type="ECO:0000256" key="1">
    <source>
        <dbReference type="SAM" id="MobiDB-lite"/>
    </source>
</evidence>
<evidence type="ECO:0000313" key="2">
    <source>
        <dbReference type="EMBL" id="CAA9574076.1"/>
    </source>
</evidence>
<feature type="compositionally biased region" description="Basic residues" evidence="1">
    <location>
        <begin position="279"/>
        <end position="291"/>
    </location>
</feature>
<proteinExistence type="predicted"/>
<protein>
    <submittedName>
        <fullName evidence="2">Thioredoxin reductase</fullName>
        <ecNumber evidence="2">1.8.1.9</ecNumber>
    </submittedName>
</protein>
<organism evidence="2">
    <name type="scientific">uncultured Thermomicrobiales bacterium</name>
    <dbReference type="NCBI Taxonomy" id="1645740"/>
    <lineage>
        <taxon>Bacteria</taxon>
        <taxon>Pseudomonadati</taxon>
        <taxon>Thermomicrobiota</taxon>
        <taxon>Thermomicrobia</taxon>
        <taxon>Thermomicrobiales</taxon>
        <taxon>environmental samples</taxon>
    </lineage>
</organism>
<reference evidence="2" key="1">
    <citation type="submission" date="2020-02" db="EMBL/GenBank/DDBJ databases">
        <authorList>
            <person name="Meier V. D."/>
        </authorList>
    </citation>
    <scope>NUCLEOTIDE SEQUENCE</scope>
    <source>
        <strain evidence="2">AVDCRST_MAG18</strain>
    </source>
</reference>